<feature type="compositionally biased region" description="Low complexity" evidence="1">
    <location>
        <begin position="1"/>
        <end position="24"/>
    </location>
</feature>
<evidence type="ECO:0000313" key="3">
    <source>
        <dbReference type="Proteomes" id="UP001552479"/>
    </source>
</evidence>
<dbReference type="Proteomes" id="UP001552479">
    <property type="component" value="Unassembled WGS sequence"/>
</dbReference>
<evidence type="ECO:0000256" key="1">
    <source>
        <dbReference type="SAM" id="MobiDB-lite"/>
    </source>
</evidence>
<feature type="region of interest" description="Disordered" evidence="1">
    <location>
        <begin position="1"/>
        <end position="25"/>
    </location>
</feature>
<accession>A0ABV3IXA8</accession>
<name>A0ABV3IXA8_9ACTN</name>
<gene>
    <name evidence="2" type="ORF">AB0L03_20080</name>
</gene>
<evidence type="ECO:0000313" key="2">
    <source>
        <dbReference type="EMBL" id="MEV4925103.1"/>
    </source>
</evidence>
<organism evidence="2 3">
    <name type="scientific">Streptomyces roseoverticillatus</name>
    <dbReference type="NCBI Taxonomy" id="66429"/>
    <lineage>
        <taxon>Bacteria</taxon>
        <taxon>Bacillati</taxon>
        <taxon>Actinomycetota</taxon>
        <taxon>Actinomycetes</taxon>
        <taxon>Kitasatosporales</taxon>
        <taxon>Streptomycetaceae</taxon>
        <taxon>Streptomyces</taxon>
    </lineage>
</organism>
<proteinExistence type="predicted"/>
<reference evidence="2 3" key="1">
    <citation type="submission" date="2024-06" db="EMBL/GenBank/DDBJ databases">
        <title>The Natural Products Discovery Center: Release of the First 8490 Sequenced Strains for Exploring Actinobacteria Biosynthetic Diversity.</title>
        <authorList>
            <person name="Kalkreuter E."/>
            <person name="Kautsar S.A."/>
            <person name="Yang D."/>
            <person name="Bader C.D."/>
            <person name="Teijaro C.N."/>
            <person name="Fluegel L."/>
            <person name="Davis C.M."/>
            <person name="Simpson J.R."/>
            <person name="Lauterbach L."/>
            <person name="Steele A.D."/>
            <person name="Gui C."/>
            <person name="Meng S."/>
            <person name="Li G."/>
            <person name="Viehrig K."/>
            <person name="Ye F."/>
            <person name="Su P."/>
            <person name="Kiefer A.F."/>
            <person name="Nichols A."/>
            <person name="Cepeda A.J."/>
            <person name="Yan W."/>
            <person name="Fan B."/>
            <person name="Jiang Y."/>
            <person name="Adhikari A."/>
            <person name="Zheng C.-J."/>
            <person name="Schuster L."/>
            <person name="Cowan T.M."/>
            <person name="Smanski M.J."/>
            <person name="Chevrette M.G."/>
            <person name="De Carvalho L.P.S."/>
            <person name="Shen B."/>
        </authorList>
    </citation>
    <scope>NUCLEOTIDE SEQUENCE [LARGE SCALE GENOMIC DNA]</scope>
    <source>
        <strain evidence="2 3">NPDC053791</strain>
    </source>
</reference>
<sequence>MASSASAARAQAHVHAGRRAAGAGDCVRPGQALQYTTVNDAQFLPFPSRTPVGSVRPAVRSARKKYLVHEYDVLARDGSPLRIVYIRQPPVLGPVAKRRPPSTLPH</sequence>
<dbReference type="RefSeq" id="WP_366088931.1">
    <property type="nucleotide sequence ID" value="NZ_JBFASG010000019.1"/>
</dbReference>
<protein>
    <submittedName>
        <fullName evidence="2">Uncharacterized protein</fullName>
    </submittedName>
</protein>
<comment type="caution">
    <text evidence="2">The sequence shown here is derived from an EMBL/GenBank/DDBJ whole genome shotgun (WGS) entry which is preliminary data.</text>
</comment>
<dbReference type="EMBL" id="JBFASG010000019">
    <property type="protein sequence ID" value="MEV4925103.1"/>
    <property type="molecule type" value="Genomic_DNA"/>
</dbReference>
<keyword evidence="3" id="KW-1185">Reference proteome</keyword>